<dbReference type="AlphaFoldDB" id="A0A0R3K686"/>
<keyword evidence="3" id="KW-0813">Transport</keyword>
<keyword evidence="4" id="KW-1003">Cell membrane</keyword>
<evidence type="ECO:0000313" key="9">
    <source>
        <dbReference type="EMBL" id="KRQ87919.1"/>
    </source>
</evidence>
<evidence type="ECO:0000256" key="2">
    <source>
        <dbReference type="ARBA" id="ARBA00009212"/>
    </source>
</evidence>
<dbReference type="Proteomes" id="UP000052015">
    <property type="component" value="Unassembled WGS sequence"/>
</dbReference>
<organism evidence="9 10">
    <name type="scientific">Caloramator mitchellensis</name>
    <dbReference type="NCBI Taxonomy" id="908809"/>
    <lineage>
        <taxon>Bacteria</taxon>
        <taxon>Bacillati</taxon>
        <taxon>Bacillota</taxon>
        <taxon>Clostridia</taxon>
        <taxon>Eubacteriales</taxon>
        <taxon>Clostridiaceae</taxon>
        <taxon>Caloramator</taxon>
    </lineage>
</organism>
<evidence type="ECO:0000256" key="1">
    <source>
        <dbReference type="ARBA" id="ARBA00004651"/>
    </source>
</evidence>
<evidence type="ECO:0000256" key="6">
    <source>
        <dbReference type="ARBA" id="ARBA00022989"/>
    </source>
</evidence>
<keyword evidence="5 8" id="KW-0812">Transmembrane</keyword>
<reference evidence="9 10" key="1">
    <citation type="submission" date="2015-09" db="EMBL/GenBank/DDBJ databases">
        <title>Draft genome sequence of a Caloramator mitchellensis, a moderate thermophile from the Great Artesian Basin of Australia.</title>
        <authorList>
            <person name="Patel B.K."/>
        </authorList>
    </citation>
    <scope>NUCLEOTIDE SEQUENCE [LARGE SCALE GENOMIC DNA]</scope>
    <source>
        <strain evidence="9 10">VF08</strain>
    </source>
</reference>
<dbReference type="GO" id="GO:0015385">
    <property type="term" value="F:sodium:proton antiporter activity"/>
    <property type="evidence" value="ECO:0007669"/>
    <property type="project" value="TreeGrafter"/>
</dbReference>
<evidence type="ECO:0000313" key="10">
    <source>
        <dbReference type="Proteomes" id="UP000052015"/>
    </source>
</evidence>
<evidence type="ECO:0000256" key="3">
    <source>
        <dbReference type="ARBA" id="ARBA00022448"/>
    </source>
</evidence>
<protein>
    <submittedName>
        <fullName evidence="9">Na(+)/H(+) antiporter subunit F</fullName>
    </submittedName>
</protein>
<accession>A0A0R3K686</accession>
<comment type="similarity">
    <text evidence="2">Belongs to the CPA3 antiporters (TC 2.A.63) subunit F family.</text>
</comment>
<feature type="transmembrane region" description="Helical" evidence="8">
    <location>
        <begin position="56"/>
        <end position="78"/>
    </location>
</feature>
<comment type="subcellular location">
    <subcellularLocation>
        <location evidence="1">Cell membrane</location>
        <topology evidence="1">Multi-pass membrane protein</topology>
    </subcellularLocation>
</comment>
<gene>
    <name evidence="9" type="primary">mrpF</name>
    <name evidence="9" type="ORF">ABG79_00084</name>
</gene>
<dbReference type="OrthoDB" id="9799958at2"/>
<dbReference type="EMBL" id="LKHP01000001">
    <property type="protein sequence ID" value="KRQ87919.1"/>
    <property type="molecule type" value="Genomic_DNA"/>
</dbReference>
<keyword evidence="7 8" id="KW-0472">Membrane</keyword>
<feature type="transmembrane region" description="Helical" evidence="8">
    <location>
        <begin position="30"/>
        <end position="49"/>
    </location>
</feature>
<evidence type="ECO:0000256" key="5">
    <source>
        <dbReference type="ARBA" id="ARBA00022692"/>
    </source>
</evidence>
<comment type="caution">
    <text evidence="9">The sequence shown here is derived from an EMBL/GenBank/DDBJ whole genome shotgun (WGS) entry which is preliminary data.</text>
</comment>
<keyword evidence="6 8" id="KW-1133">Transmembrane helix</keyword>
<keyword evidence="10" id="KW-1185">Reference proteome</keyword>
<dbReference type="PANTHER" id="PTHR34702">
    <property type="entry name" value="NA(+)/H(+) ANTIPORTER SUBUNIT F1"/>
    <property type="match status" value="1"/>
</dbReference>
<dbReference type="STRING" id="908809.ABG79_00084"/>
<proteinExistence type="inferred from homology"/>
<dbReference type="PANTHER" id="PTHR34702:SF1">
    <property type="entry name" value="NA(+)_H(+) ANTIPORTER SUBUNIT F"/>
    <property type="match status" value="1"/>
</dbReference>
<sequence length="82" mass="8804">MMYLILGLSLVGLILSLIRMIKGESIESRVVAIDVLTTISAAIIVIFAFMNKNGLFLDVALVYGLLSFVGVVAIARYLEGGI</sequence>
<dbReference type="InterPro" id="IPR007208">
    <property type="entry name" value="MrpF/PhaF-like"/>
</dbReference>
<dbReference type="Pfam" id="PF04066">
    <property type="entry name" value="MrpF_PhaF"/>
    <property type="match status" value="1"/>
</dbReference>
<evidence type="ECO:0000256" key="8">
    <source>
        <dbReference type="SAM" id="Phobius"/>
    </source>
</evidence>
<dbReference type="RefSeq" id="WP_057975967.1">
    <property type="nucleotide sequence ID" value="NZ_LKHP01000001.1"/>
</dbReference>
<name>A0A0R3K686_CALMK</name>
<evidence type="ECO:0000256" key="4">
    <source>
        <dbReference type="ARBA" id="ARBA00022475"/>
    </source>
</evidence>
<dbReference type="GO" id="GO:0005886">
    <property type="term" value="C:plasma membrane"/>
    <property type="evidence" value="ECO:0007669"/>
    <property type="project" value="UniProtKB-SubCell"/>
</dbReference>
<evidence type="ECO:0000256" key="7">
    <source>
        <dbReference type="ARBA" id="ARBA00023136"/>
    </source>
</evidence>